<dbReference type="PANTHER" id="PTHR43115:SF4">
    <property type="entry name" value="DEHYDROGENASE_REDUCTASE SDR FAMILY MEMBER 11"/>
    <property type="match status" value="1"/>
</dbReference>
<dbReference type="PRINTS" id="PR00081">
    <property type="entry name" value="GDHRDH"/>
</dbReference>
<protein>
    <submittedName>
        <fullName evidence="4">SDR family NAD(P)-dependent oxidoreductase</fullName>
    </submittedName>
</protein>
<keyword evidence="2" id="KW-0560">Oxidoreductase</keyword>
<accession>A0A8J7SK42</accession>
<dbReference type="RefSeq" id="WP_200311808.1">
    <property type="nucleotide sequence ID" value="NZ_JAENIM010000041.1"/>
</dbReference>
<evidence type="ECO:0000256" key="2">
    <source>
        <dbReference type="ARBA" id="ARBA00023002"/>
    </source>
</evidence>
<comment type="caution">
    <text evidence="4">The sequence shown here is derived from an EMBL/GenBank/DDBJ whole genome shotgun (WGS) entry which is preliminary data.</text>
</comment>
<dbReference type="InterPro" id="IPR036291">
    <property type="entry name" value="NAD(P)-bd_dom_sf"/>
</dbReference>
<evidence type="ECO:0000256" key="1">
    <source>
        <dbReference type="ARBA" id="ARBA00006484"/>
    </source>
</evidence>
<name>A0A8J7SK42_9BACT</name>
<dbReference type="SUPFAM" id="SSF51735">
    <property type="entry name" value="NAD(P)-binding Rossmann-fold domains"/>
    <property type="match status" value="1"/>
</dbReference>
<dbReference type="Gene3D" id="3.40.50.720">
    <property type="entry name" value="NAD(P)-binding Rossmann-like Domain"/>
    <property type="match status" value="1"/>
</dbReference>
<evidence type="ECO:0000256" key="3">
    <source>
        <dbReference type="RuleBase" id="RU000363"/>
    </source>
</evidence>
<keyword evidence="5" id="KW-1185">Reference proteome</keyword>
<dbReference type="PANTHER" id="PTHR43115">
    <property type="entry name" value="DEHYDROGENASE/REDUCTASE SDR FAMILY MEMBER 11"/>
    <property type="match status" value="1"/>
</dbReference>
<dbReference type="Pfam" id="PF00106">
    <property type="entry name" value="adh_short"/>
    <property type="match status" value="1"/>
</dbReference>
<dbReference type="Proteomes" id="UP000624703">
    <property type="component" value="Unassembled WGS sequence"/>
</dbReference>
<dbReference type="PRINTS" id="PR00080">
    <property type="entry name" value="SDRFAMILY"/>
</dbReference>
<evidence type="ECO:0000313" key="4">
    <source>
        <dbReference type="EMBL" id="MBK1791789.1"/>
    </source>
</evidence>
<evidence type="ECO:0000313" key="5">
    <source>
        <dbReference type="Proteomes" id="UP000624703"/>
    </source>
</evidence>
<gene>
    <name evidence="4" type="ORF">JIN82_11560</name>
</gene>
<dbReference type="GO" id="GO:0016616">
    <property type="term" value="F:oxidoreductase activity, acting on the CH-OH group of donors, NAD or NADP as acceptor"/>
    <property type="evidence" value="ECO:0007669"/>
    <property type="project" value="UniProtKB-ARBA"/>
</dbReference>
<proteinExistence type="inferred from homology"/>
<dbReference type="EMBL" id="JAENIM010000041">
    <property type="protein sequence ID" value="MBK1791789.1"/>
    <property type="molecule type" value="Genomic_DNA"/>
</dbReference>
<organism evidence="4 5">
    <name type="scientific">Persicirhabdus sediminis</name>
    <dbReference type="NCBI Taxonomy" id="454144"/>
    <lineage>
        <taxon>Bacteria</taxon>
        <taxon>Pseudomonadati</taxon>
        <taxon>Verrucomicrobiota</taxon>
        <taxon>Verrucomicrobiia</taxon>
        <taxon>Verrucomicrobiales</taxon>
        <taxon>Verrucomicrobiaceae</taxon>
        <taxon>Persicirhabdus</taxon>
    </lineage>
</organism>
<reference evidence="4" key="1">
    <citation type="submission" date="2021-01" db="EMBL/GenBank/DDBJ databases">
        <title>Modified the classification status of verrucomicrobia.</title>
        <authorList>
            <person name="Feng X."/>
        </authorList>
    </citation>
    <scope>NUCLEOTIDE SEQUENCE</scope>
    <source>
        <strain evidence="4">_KCTC 22039</strain>
    </source>
</reference>
<dbReference type="AlphaFoldDB" id="A0A8J7SK42"/>
<comment type="similarity">
    <text evidence="1 3">Belongs to the short-chain dehydrogenases/reductases (SDR) family.</text>
</comment>
<sequence length="234" mass="25014">MIDLAGKVAVVTGASSGIGKAVAVDLLKEGVKVYGLCRNLAELPAGVIGIHCDMSSLEQIDAAFFQLGDLDILVNSAGVAYLSSLIDGDVSDWEEMWQVNVRGLAYCSQLALKKFPVAGGQIVNISSMSGHRVPPTGGFYAPTKFAVRAVTESLRSELRAAENPTRVASVSPGFVDTPLLNKYFAGRDEALRLTKESMQMLRAEDVARSVMHILETPLHVEVGDLPLRSVGQKV</sequence>
<dbReference type="FunFam" id="3.40.50.720:FF:000047">
    <property type="entry name" value="NADP-dependent L-serine/L-allo-threonine dehydrogenase"/>
    <property type="match status" value="1"/>
</dbReference>
<dbReference type="InterPro" id="IPR002347">
    <property type="entry name" value="SDR_fam"/>
</dbReference>